<keyword evidence="2" id="KW-1133">Transmembrane helix</keyword>
<dbReference type="OrthoDB" id="3869995at2"/>
<dbReference type="EMBL" id="FRBI01000005">
    <property type="protein sequence ID" value="SHL58672.1"/>
    <property type="molecule type" value="Genomic_DNA"/>
</dbReference>
<feature type="region of interest" description="Disordered" evidence="1">
    <location>
        <begin position="1"/>
        <end position="21"/>
    </location>
</feature>
<gene>
    <name evidence="3" type="ORF">SAMN05216499_10551</name>
</gene>
<evidence type="ECO:0008006" key="5">
    <source>
        <dbReference type="Google" id="ProtNLM"/>
    </source>
</evidence>
<name>A0A1M7BUI7_9ACTN</name>
<sequence>MDTADVPPRPTGPPSPPRRAHTGLLAGGLAVVLAVAIGVALAVHDDDGDGGQNWPAHRTYGFRAADTGTVVLDGVSGTVQITADPDARAVTGNYHRADGKPAALHGSTSGGALTLDCADDSGGPQSCAGTLVLVVPRHTGLRMRQTSGVAVLDGLGGDIRLDGSSLQLTTRDLRPSYADVTVVSGSADLGFAAAPADLAVHASSASVAVHLPHTADGYAVTTAAASADVQVQVPNDPSAAHRVALTVTSGSLAVQNT</sequence>
<evidence type="ECO:0000313" key="4">
    <source>
        <dbReference type="Proteomes" id="UP000184111"/>
    </source>
</evidence>
<evidence type="ECO:0000313" key="3">
    <source>
        <dbReference type="EMBL" id="SHL58672.1"/>
    </source>
</evidence>
<feature type="compositionally biased region" description="Pro residues" evidence="1">
    <location>
        <begin position="7"/>
        <end position="17"/>
    </location>
</feature>
<protein>
    <recommendedName>
        <fullName evidence="5">Adhesin domain-containing protein</fullName>
    </recommendedName>
</protein>
<dbReference type="AlphaFoldDB" id="A0A1M7BUI7"/>
<keyword evidence="2" id="KW-0472">Membrane</keyword>
<accession>A0A1M7BUI7</accession>
<evidence type="ECO:0000256" key="1">
    <source>
        <dbReference type="SAM" id="MobiDB-lite"/>
    </source>
</evidence>
<dbReference type="Proteomes" id="UP000184111">
    <property type="component" value="Unassembled WGS sequence"/>
</dbReference>
<feature type="transmembrane region" description="Helical" evidence="2">
    <location>
        <begin position="20"/>
        <end position="43"/>
    </location>
</feature>
<proteinExistence type="predicted"/>
<dbReference type="STRING" id="310782.SAMN05216499_10551"/>
<organism evidence="3 4">
    <name type="scientific">Actinacidiphila paucisporea</name>
    <dbReference type="NCBI Taxonomy" id="310782"/>
    <lineage>
        <taxon>Bacteria</taxon>
        <taxon>Bacillati</taxon>
        <taxon>Actinomycetota</taxon>
        <taxon>Actinomycetes</taxon>
        <taxon>Kitasatosporales</taxon>
        <taxon>Streptomycetaceae</taxon>
        <taxon>Actinacidiphila</taxon>
    </lineage>
</organism>
<keyword evidence="2" id="KW-0812">Transmembrane</keyword>
<evidence type="ECO:0000256" key="2">
    <source>
        <dbReference type="SAM" id="Phobius"/>
    </source>
</evidence>
<keyword evidence="4" id="KW-1185">Reference proteome</keyword>
<reference evidence="3 4" key="1">
    <citation type="submission" date="2016-11" db="EMBL/GenBank/DDBJ databases">
        <authorList>
            <person name="Jaros S."/>
            <person name="Januszkiewicz K."/>
            <person name="Wedrychowicz H."/>
        </authorList>
    </citation>
    <scope>NUCLEOTIDE SEQUENCE [LARGE SCALE GENOMIC DNA]</scope>
    <source>
        <strain evidence="3 4">CGMCC 4.2025</strain>
    </source>
</reference>
<dbReference type="RefSeq" id="WP_073496320.1">
    <property type="nucleotide sequence ID" value="NZ_FRBI01000005.1"/>
</dbReference>